<dbReference type="STRING" id="1032480.MLP_14300"/>
<dbReference type="HOGENOM" id="CLU_120387_1_1_11"/>
<dbReference type="InterPro" id="IPR016181">
    <property type="entry name" value="Acyl_CoA_acyltransferase"/>
</dbReference>
<dbReference type="Pfam" id="PF00583">
    <property type="entry name" value="Acetyltransf_1"/>
    <property type="match status" value="1"/>
</dbReference>
<keyword evidence="1" id="KW-0808">Transferase</keyword>
<dbReference type="GO" id="GO:0016747">
    <property type="term" value="F:acyltransferase activity, transferring groups other than amino-acyl groups"/>
    <property type="evidence" value="ECO:0007669"/>
    <property type="project" value="InterPro"/>
</dbReference>
<protein>
    <recommendedName>
        <fullName evidence="3">N-acetyltransferase domain-containing protein</fullName>
    </recommendedName>
</protein>
<dbReference type="InterPro" id="IPR000182">
    <property type="entry name" value="GNAT_dom"/>
</dbReference>
<evidence type="ECO:0000313" key="5">
    <source>
        <dbReference type="Proteomes" id="UP000007947"/>
    </source>
</evidence>
<dbReference type="eggNOG" id="COG1246">
    <property type="taxonomic scope" value="Bacteria"/>
</dbReference>
<dbReference type="CDD" id="cd04301">
    <property type="entry name" value="NAT_SF"/>
    <property type="match status" value="1"/>
</dbReference>
<name>F5XQE4_MICPN</name>
<feature type="domain" description="N-acetyltransferase" evidence="3">
    <location>
        <begin position="2"/>
        <end position="136"/>
    </location>
</feature>
<dbReference type="AlphaFoldDB" id="F5XQE4"/>
<dbReference type="InterPro" id="IPR050832">
    <property type="entry name" value="Bact_Acetyltransf"/>
</dbReference>
<dbReference type="PANTHER" id="PTHR43877">
    <property type="entry name" value="AMINOALKYLPHOSPHONATE N-ACETYLTRANSFERASE-RELATED-RELATED"/>
    <property type="match status" value="1"/>
</dbReference>
<reference evidence="4 5" key="1">
    <citation type="submission" date="2011-05" db="EMBL/GenBank/DDBJ databases">
        <title>Whole genome sequence of Microlunatus phosphovorus NM-1.</title>
        <authorList>
            <person name="Hosoyama A."/>
            <person name="Sasaki K."/>
            <person name="Harada T."/>
            <person name="Igarashi R."/>
            <person name="Kawakoshi A."/>
            <person name="Sasagawa M."/>
            <person name="Fukada J."/>
            <person name="Nakamura S."/>
            <person name="Katano Y."/>
            <person name="Hanada S."/>
            <person name="Kamagata Y."/>
            <person name="Nakamura N."/>
            <person name="Yamazaki S."/>
            <person name="Fujita N."/>
        </authorList>
    </citation>
    <scope>NUCLEOTIDE SEQUENCE [LARGE SCALE GENOMIC DNA]</scope>
    <source>
        <strain evidence="5">ATCC 700054 / DSM 10555 / JCM 9379 / NBRC 101784 / NCIMB 13414 / VKM Ac-1990 / NM-1</strain>
    </source>
</reference>
<dbReference type="Gene3D" id="3.40.630.30">
    <property type="match status" value="1"/>
</dbReference>
<keyword evidence="2" id="KW-0012">Acyltransferase</keyword>
<proteinExistence type="predicted"/>
<evidence type="ECO:0000259" key="3">
    <source>
        <dbReference type="PROSITE" id="PS51186"/>
    </source>
</evidence>
<dbReference type="KEGG" id="mph:MLP_14300"/>
<gene>
    <name evidence="4" type="ordered locus">MLP_14300</name>
</gene>
<evidence type="ECO:0000256" key="2">
    <source>
        <dbReference type="ARBA" id="ARBA00023315"/>
    </source>
</evidence>
<dbReference type="SUPFAM" id="SSF55729">
    <property type="entry name" value="Acyl-CoA N-acyltransferases (Nat)"/>
    <property type="match status" value="1"/>
</dbReference>
<dbReference type="EMBL" id="AP012204">
    <property type="protein sequence ID" value="BAK34444.1"/>
    <property type="molecule type" value="Genomic_DNA"/>
</dbReference>
<dbReference type="Proteomes" id="UP000007947">
    <property type="component" value="Chromosome"/>
</dbReference>
<sequence>MVVFERMSAADVDELRGFLHEVDLTLAGLDAPTVRLWVERSDSGQIIGSTGFELSENRNHALIRSVAVAPLHRTAGAGTRLARYAIEQANAAGATRAWLFSRRSGPFWQKLGFTGADRHELATALPNTYQVQLFIESGQLDREVAWSRALCDCG</sequence>
<dbReference type="PROSITE" id="PS51186">
    <property type="entry name" value="GNAT"/>
    <property type="match status" value="1"/>
</dbReference>
<accession>F5XQE4</accession>
<evidence type="ECO:0000313" key="4">
    <source>
        <dbReference type="EMBL" id="BAK34444.1"/>
    </source>
</evidence>
<evidence type="ECO:0000256" key="1">
    <source>
        <dbReference type="ARBA" id="ARBA00022679"/>
    </source>
</evidence>
<keyword evidence="5" id="KW-1185">Reference proteome</keyword>
<organism evidence="4 5">
    <name type="scientific">Microlunatus phosphovorus (strain ATCC 700054 / DSM 10555 / JCM 9379 / NBRC 101784 / NCIMB 13414 / VKM Ac-1990 / NM-1)</name>
    <dbReference type="NCBI Taxonomy" id="1032480"/>
    <lineage>
        <taxon>Bacteria</taxon>
        <taxon>Bacillati</taxon>
        <taxon>Actinomycetota</taxon>
        <taxon>Actinomycetes</taxon>
        <taxon>Propionibacteriales</taxon>
        <taxon>Propionibacteriaceae</taxon>
        <taxon>Microlunatus</taxon>
    </lineage>
</organism>